<evidence type="ECO:0000259" key="2">
    <source>
        <dbReference type="Pfam" id="PF01370"/>
    </source>
</evidence>
<dbReference type="InterPro" id="IPR001509">
    <property type="entry name" value="Epimerase_deHydtase"/>
</dbReference>
<dbReference type="InterPro" id="IPR050177">
    <property type="entry name" value="Lipid_A_modif_metabolic_enz"/>
</dbReference>
<evidence type="ECO:0000313" key="4">
    <source>
        <dbReference type="Proteomes" id="UP001596160"/>
    </source>
</evidence>
<feature type="region of interest" description="Disordered" evidence="1">
    <location>
        <begin position="290"/>
        <end position="323"/>
    </location>
</feature>
<keyword evidence="4" id="KW-1185">Reference proteome</keyword>
<reference evidence="4" key="1">
    <citation type="journal article" date="2019" name="Int. J. Syst. Evol. Microbiol.">
        <title>The Global Catalogue of Microorganisms (GCM) 10K type strain sequencing project: providing services to taxonomists for standard genome sequencing and annotation.</title>
        <authorList>
            <consortium name="The Broad Institute Genomics Platform"/>
            <consortium name="The Broad Institute Genome Sequencing Center for Infectious Disease"/>
            <person name="Wu L."/>
            <person name="Ma J."/>
        </authorList>
    </citation>
    <scope>NUCLEOTIDE SEQUENCE [LARGE SCALE GENOMIC DNA]</scope>
    <source>
        <strain evidence="4">PCU 266</strain>
    </source>
</reference>
<sequence>MTTIAVTGASGFCGSHIAALAAARGADVLCVGRRPGPVGRHVRWDAATDAVPDLAGADLVVHCAASVGDPVPGSPAEAAMRAVNVDGTARLLEAAAGRPVVWVSSASVYAPGPGRERVTENHPVHGQLNAYGRTKAEGEALALAAGAVALRPRAVYGEGDPHLTPRLLARVRAGLLLLPGPDVTLSLTAVENLADACLAAGGWPPGAYNIADSAPYSRDEAVRAVLRAHGVRARVGHLPLPLAHGVAAAAEAVSRLRPAAEPPLTRYAVDQLAHTVVLDTAKAQQRGWRARRSLADYTPGQGQRPVSGISGGRGAGASSTVEG</sequence>
<dbReference type="Pfam" id="PF01370">
    <property type="entry name" value="Epimerase"/>
    <property type="match status" value="1"/>
</dbReference>
<gene>
    <name evidence="3" type="ORF">ACFPRH_34075</name>
</gene>
<feature type="domain" description="NAD-dependent epimerase/dehydratase" evidence="2">
    <location>
        <begin position="4"/>
        <end position="211"/>
    </location>
</feature>
<proteinExistence type="predicted"/>
<dbReference type="PANTHER" id="PTHR43245:SF52">
    <property type="entry name" value="NAD-DEPENDENT EPIMERASE_DEHYDRATASE"/>
    <property type="match status" value="1"/>
</dbReference>
<dbReference type="InterPro" id="IPR036291">
    <property type="entry name" value="NAD(P)-bd_dom_sf"/>
</dbReference>
<dbReference type="EMBL" id="JBHSKP010000041">
    <property type="protein sequence ID" value="MFC5156755.1"/>
    <property type="molecule type" value="Genomic_DNA"/>
</dbReference>
<evidence type="ECO:0000256" key="1">
    <source>
        <dbReference type="SAM" id="MobiDB-lite"/>
    </source>
</evidence>
<evidence type="ECO:0000313" key="3">
    <source>
        <dbReference type="EMBL" id="MFC5156755.1"/>
    </source>
</evidence>
<dbReference type="Proteomes" id="UP001596160">
    <property type="component" value="Unassembled WGS sequence"/>
</dbReference>
<accession>A0ABW0AVW6</accession>
<dbReference type="SUPFAM" id="SSF51735">
    <property type="entry name" value="NAD(P)-binding Rossmann-fold domains"/>
    <property type="match status" value="1"/>
</dbReference>
<dbReference type="RefSeq" id="WP_344486141.1">
    <property type="nucleotide sequence ID" value="NZ_BAAASB010000034.1"/>
</dbReference>
<organism evidence="3 4">
    <name type="scientific">Streptomyces amakusaensis</name>
    <dbReference type="NCBI Taxonomy" id="67271"/>
    <lineage>
        <taxon>Bacteria</taxon>
        <taxon>Bacillati</taxon>
        <taxon>Actinomycetota</taxon>
        <taxon>Actinomycetes</taxon>
        <taxon>Kitasatosporales</taxon>
        <taxon>Streptomycetaceae</taxon>
        <taxon>Streptomyces</taxon>
    </lineage>
</organism>
<name>A0ABW0AVW6_9ACTN</name>
<protein>
    <submittedName>
        <fullName evidence="3">NAD-dependent epimerase/dehydratase family protein</fullName>
    </submittedName>
</protein>
<dbReference type="PANTHER" id="PTHR43245">
    <property type="entry name" value="BIFUNCTIONAL POLYMYXIN RESISTANCE PROTEIN ARNA"/>
    <property type="match status" value="1"/>
</dbReference>
<comment type="caution">
    <text evidence="3">The sequence shown here is derived from an EMBL/GenBank/DDBJ whole genome shotgun (WGS) entry which is preliminary data.</text>
</comment>
<dbReference type="Gene3D" id="3.40.50.720">
    <property type="entry name" value="NAD(P)-binding Rossmann-like Domain"/>
    <property type="match status" value="1"/>
</dbReference>